<name>A0A1X7VKD4_AMPQE</name>
<organism evidence="2">
    <name type="scientific">Amphimedon queenslandica</name>
    <name type="common">Sponge</name>
    <dbReference type="NCBI Taxonomy" id="400682"/>
    <lineage>
        <taxon>Eukaryota</taxon>
        <taxon>Metazoa</taxon>
        <taxon>Porifera</taxon>
        <taxon>Demospongiae</taxon>
        <taxon>Heteroscleromorpha</taxon>
        <taxon>Haplosclerida</taxon>
        <taxon>Niphatidae</taxon>
        <taxon>Amphimedon</taxon>
    </lineage>
</organism>
<dbReference type="AlphaFoldDB" id="A0A1X7VKD4"/>
<dbReference type="OrthoDB" id="775972at2759"/>
<accession>A0A1X7VKD4</accession>
<protein>
    <submittedName>
        <fullName evidence="2">Uncharacterized protein</fullName>
    </submittedName>
</protein>
<evidence type="ECO:0000256" key="1">
    <source>
        <dbReference type="SAM" id="MobiDB-lite"/>
    </source>
</evidence>
<sequence length="146" mass="16768">MIIILNTDTLRLEILLAKNFRPGAQWVRGKIIKQLAPLTFQVEVDQGLHWRRHIDHLKHLPSAPFIRHGLDDNSNEEESQEDAPQVTTESTTDNEANTTPSVDDHRPTPTGIPPTASTPNRSERRYPVRNRRPPDSYSNVYVMWLL</sequence>
<evidence type="ECO:0000313" key="2">
    <source>
        <dbReference type="EnsemblMetazoa" id="Aqu2.1.40265_001"/>
    </source>
</evidence>
<feature type="region of interest" description="Disordered" evidence="1">
    <location>
        <begin position="64"/>
        <end position="133"/>
    </location>
</feature>
<dbReference type="EnsemblMetazoa" id="Aqu2.1.40265_001">
    <property type="protein sequence ID" value="Aqu2.1.40265_001"/>
    <property type="gene ID" value="Aqu2.1.40265"/>
</dbReference>
<proteinExistence type="predicted"/>
<reference evidence="2" key="1">
    <citation type="submission" date="2017-05" db="UniProtKB">
        <authorList>
            <consortium name="EnsemblMetazoa"/>
        </authorList>
    </citation>
    <scope>IDENTIFICATION</scope>
</reference>
<dbReference type="InParanoid" id="A0A1X7VKD4"/>
<feature type="compositionally biased region" description="Polar residues" evidence="1">
    <location>
        <begin position="85"/>
        <end position="101"/>
    </location>
</feature>